<dbReference type="InterPro" id="IPR046372">
    <property type="entry name" value="PARG_cat_C"/>
</dbReference>
<protein>
    <recommendedName>
        <fullName evidence="2">poly(ADP-ribose) glycohydrolase</fullName>
        <ecNumber evidence="2">3.2.1.143</ecNumber>
    </recommendedName>
</protein>
<comment type="caution">
    <text evidence="7">The sequence shown here is derived from an EMBL/GenBank/DDBJ whole genome shotgun (WGS) entry which is preliminary data.</text>
</comment>
<dbReference type="Proteomes" id="UP001642360">
    <property type="component" value="Unassembled WGS sequence"/>
</dbReference>
<dbReference type="EC" id="3.2.1.143" evidence="2"/>
<keyword evidence="3" id="KW-0378">Hydrolase</keyword>
<dbReference type="Pfam" id="PF20811">
    <property type="entry name" value="PARG_cat_N"/>
    <property type="match status" value="1"/>
</dbReference>
<organism evidence="7 8">
    <name type="scientific">Ilex paraguariensis</name>
    <name type="common">yerba mate</name>
    <dbReference type="NCBI Taxonomy" id="185542"/>
    <lineage>
        <taxon>Eukaryota</taxon>
        <taxon>Viridiplantae</taxon>
        <taxon>Streptophyta</taxon>
        <taxon>Embryophyta</taxon>
        <taxon>Tracheophyta</taxon>
        <taxon>Spermatophyta</taxon>
        <taxon>Magnoliopsida</taxon>
        <taxon>eudicotyledons</taxon>
        <taxon>Gunneridae</taxon>
        <taxon>Pentapetalae</taxon>
        <taxon>asterids</taxon>
        <taxon>campanulids</taxon>
        <taxon>Aquifoliales</taxon>
        <taxon>Aquifoliaceae</taxon>
        <taxon>Ilex</taxon>
    </lineage>
</organism>
<dbReference type="GO" id="GO:0004649">
    <property type="term" value="F:poly(ADP-ribose) glycohydrolase activity"/>
    <property type="evidence" value="ECO:0007669"/>
    <property type="project" value="UniProtKB-EC"/>
</dbReference>
<proteinExistence type="inferred from homology"/>
<keyword evidence="8" id="KW-1185">Reference proteome</keyword>
<feature type="domain" description="PARG helical" evidence="6">
    <location>
        <begin position="87"/>
        <end position="225"/>
    </location>
</feature>
<feature type="active site" evidence="4">
    <location>
        <position position="274"/>
    </location>
</feature>
<dbReference type="InterPro" id="IPR048362">
    <property type="entry name" value="PARG_helical"/>
</dbReference>
<comment type="similarity">
    <text evidence="1">Belongs to the poly(ADP-ribose) glycohydrolase family.</text>
</comment>
<dbReference type="AlphaFoldDB" id="A0ABC8QYN2"/>
<accession>A0ABC8QYN2</accession>
<dbReference type="Pfam" id="PF05028">
    <property type="entry name" value="PARG_cat_C"/>
    <property type="match status" value="1"/>
</dbReference>
<evidence type="ECO:0000256" key="3">
    <source>
        <dbReference type="ARBA" id="ARBA00022801"/>
    </source>
</evidence>
<name>A0ABC8QYN2_9AQUA</name>
<evidence type="ECO:0000256" key="4">
    <source>
        <dbReference type="PIRSR" id="PIRSR607724-1"/>
    </source>
</evidence>
<evidence type="ECO:0000256" key="1">
    <source>
        <dbReference type="ARBA" id="ARBA00009545"/>
    </source>
</evidence>
<sequence>MEYREDLRSVLPYLPVVLRASSLFWPSPVVEALKALLNGPDHSKVDSGEVLFLAISDIRNSLNLNISSDRLASSAADGYALFFDDLMSRAEAKKWFGEVMPALANLLLRLPSLLEIHYKNADGVLINGGRRDGVKTGLRLLEPQEPGIVFLSQELIGALLACSFFCLFPITNRGAKHLPTINFDHLFARLYESDDEKLENKIKCIIHYFERIFSCMPVGNISFERKVLPLEHHPLCVSYPRINFWSKSVIPLCRFEVYNSGLIEDHSSEALEVDFANKFIGGGALHRGCVQEEIRFMINPELIAGMLFLTRMEDNEAIEIMGTERFASSFRFCGDFVDKRDVDSLGRRKTRIIAIDALCSAGKRQYEHECILRDANRNRMQQEAEDHFWVDGLRSKVSIFIFGD</sequence>
<dbReference type="EMBL" id="CAUOFW020000710">
    <property type="protein sequence ID" value="CAK9135433.1"/>
    <property type="molecule type" value="Genomic_DNA"/>
</dbReference>
<evidence type="ECO:0000259" key="6">
    <source>
        <dbReference type="Pfam" id="PF20811"/>
    </source>
</evidence>
<feature type="active site" evidence="4">
    <location>
        <position position="293"/>
    </location>
</feature>
<dbReference type="InterPro" id="IPR007724">
    <property type="entry name" value="Poly_GlycHdrlase"/>
</dbReference>
<feature type="domain" description="PARG catalytic Macro" evidence="5">
    <location>
        <begin position="243"/>
        <end position="377"/>
    </location>
</feature>
<gene>
    <name evidence="7" type="ORF">ILEXP_LOCUS2381</name>
</gene>
<reference evidence="7 8" key="1">
    <citation type="submission" date="2024-02" db="EMBL/GenBank/DDBJ databases">
        <authorList>
            <person name="Vignale AGUSTIN F."/>
            <person name="Sosa J E."/>
            <person name="Modenutti C."/>
        </authorList>
    </citation>
    <scope>NUCLEOTIDE SEQUENCE [LARGE SCALE GENOMIC DNA]</scope>
</reference>
<dbReference type="PANTHER" id="PTHR12837:SF0">
    <property type="entry name" value="POLY(ADP-RIBOSE) GLYCOHYDROLASE"/>
    <property type="match status" value="1"/>
</dbReference>
<feature type="active site" evidence="4">
    <location>
        <position position="292"/>
    </location>
</feature>
<evidence type="ECO:0000256" key="2">
    <source>
        <dbReference type="ARBA" id="ARBA00012255"/>
    </source>
</evidence>
<evidence type="ECO:0000313" key="8">
    <source>
        <dbReference type="Proteomes" id="UP001642360"/>
    </source>
</evidence>
<evidence type="ECO:0000313" key="7">
    <source>
        <dbReference type="EMBL" id="CAK9135433.1"/>
    </source>
</evidence>
<evidence type="ECO:0000259" key="5">
    <source>
        <dbReference type="Pfam" id="PF05028"/>
    </source>
</evidence>
<dbReference type="PANTHER" id="PTHR12837">
    <property type="entry name" value="POLY ADP-RIBOSE GLYCOHYDROLASE"/>
    <property type="match status" value="1"/>
</dbReference>